<feature type="compositionally biased region" description="Acidic residues" evidence="1">
    <location>
        <begin position="68"/>
        <end position="85"/>
    </location>
</feature>
<reference evidence="2" key="1">
    <citation type="submission" date="2022-04" db="EMBL/GenBank/DDBJ databases">
        <title>Systematic whole-genome sequencing reveals an unexpected diversity among actinomycetoma pathogens and provides insights into their antibacterial susceptibilities.</title>
        <authorList>
            <person name="Watson A.K."/>
            <person name="Kepplinger B."/>
            <person name="Bakhiet S.M."/>
            <person name="Mhmoud N.A."/>
            <person name="Chapman J."/>
            <person name="Allenby N."/>
            <person name="Mickiewicz K."/>
            <person name="Goodfellow M."/>
            <person name="Fahal A.H."/>
            <person name="Errington J."/>
        </authorList>
    </citation>
    <scope>NUCLEOTIDE SEQUENCE</scope>
    <source>
        <strain evidence="2">SD 504</strain>
    </source>
</reference>
<feature type="region of interest" description="Disordered" evidence="1">
    <location>
        <begin position="68"/>
        <end position="96"/>
    </location>
</feature>
<evidence type="ECO:0000313" key="3">
    <source>
        <dbReference type="Proteomes" id="UP001056383"/>
    </source>
</evidence>
<protein>
    <submittedName>
        <fullName evidence="2">Uncharacterized protein</fullName>
    </submittedName>
</protein>
<keyword evidence="3" id="KW-1185">Reference proteome</keyword>
<organism evidence="2 3">
    <name type="scientific">Streptomyces sudanensis</name>
    <dbReference type="NCBI Taxonomy" id="436397"/>
    <lineage>
        <taxon>Bacteria</taxon>
        <taxon>Bacillati</taxon>
        <taxon>Actinomycetota</taxon>
        <taxon>Actinomycetes</taxon>
        <taxon>Kitasatosporales</taxon>
        <taxon>Streptomycetaceae</taxon>
        <taxon>Streptomyces</taxon>
    </lineage>
</organism>
<sequence>MSANISAALNELVAALTEHAEVMSGQDVPPRRAVDAIERVRAAAARYSDETFEASGWSSPFSDLFEEDMEEDAEGDMEEDTEEDTATGAGPVPESAERISVTGRWDFVVADREAWFAHVTRRLEDLGATDCAVELDSAAQAAHVLLTHDTPFEAYALHGLVDGDQHWTVEQIPGAPSERPHDEERP</sequence>
<name>A0ABY4TG65_9ACTN</name>
<proteinExistence type="predicted"/>
<dbReference type="Proteomes" id="UP001056383">
    <property type="component" value="Chromosome"/>
</dbReference>
<gene>
    <name evidence="2" type="ORF">MW084_16710</name>
</gene>
<evidence type="ECO:0000313" key="2">
    <source>
        <dbReference type="EMBL" id="URN17293.1"/>
    </source>
</evidence>
<evidence type="ECO:0000256" key="1">
    <source>
        <dbReference type="SAM" id="MobiDB-lite"/>
    </source>
</evidence>
<dbReference type="EMBL" id="CP095474">
    <property type="protein sequence ID" value="URN17293.1"/>
    <property type="molecule type" value="Genomic_DNA"/>
</dbReference>
<accession>A0ABY4TG65</accession>
<dbReference type="RefSeq" id="WP_010472492.1">
    <property type="nucleotide sequence ID" value="NZ_CP095474.1"/>
</dbReference>